<comment type="caution">
    <text evidence="1">The sequence shown here is derived from an EMBL/GenBank/DDBJ whole genome shotgun (WGS) entry which is preliminary data.</text>
</comment>
<dbReference type="Proteomes" id="UP000298663">
    <property type="component" value="Chromosome X"/>
</dbReference>
<dbReference type="EMBL" id="CM016762">
    <property type="protein sequence ID" value="TMS38731.1"/>
    <property type="molecule type" value="Genomic_DNA"/>
</dbReference>
<protein>
    <submittedName>
        <fullName evidence="1">Uncharacterized protein</fullName>
    </submittedName>
</protein>
<reference evidence="1 2" key="1">
    <citation type="journal article" date="2015" name="Genome Biol.">
        <title>Comparative genomics of Steinernema reveals deeply conserved gene regulatory networks.</title>
        <authorList>
            <person name="Dillman A.R."/>
            <person name="Macchietto M."/>
            <person name="Porter C.F."/>
            <person name="Rogers A."/>
            <person name="Williams B."/>
            <person name="Antoshechkin I."/>
            <person name="Lee M.M."/>
            <person name="Goodwin Z."/>
            <person name="Lu X."/>
            <person name="Lewis E.E."/>
            <person name="Goodrich-Blair H."/>
            <person name="Stock S.P."/>
            <person name="Adams B.J."/>
            <person name="Sternberg P.W."/>
            <person name="Mortazavi A."/>
        </authorList>
    </citation>
    <scope>NUCLEOTIDE SEQUENCE [LARGE SCALE GENOMIC DNA]</scope>
    <source>
        <strain evidence="1 2">ALL</strain>
    </source>
</reference>
<keyword evidence="2" id="KW-1185">Reference proteome</keyword>
<sequence length="103" mass="11480">MCQIESVCAPTSVSTQRALICIQSEAALQSADFASRRSPFACAWSASFFLQSAIISTEERGKTVSNKSFFALFVLYRFCLPLTHGDWNVIFLRLVSHPFPGLR</sequence>
<reference evidence="1 2" key="2">
    <citation type="journal article" date="2019" name="G3 (Bethesda)">
        <title>Hybrid Assembly of the Genome of the Entomopathogenic Nematode Steinernema carpocapsae Identifies the X-Chromosome.</title>
        <authorList>
            <person name="Serra L."/>
            <person name="Macchietto M."/>
            <person name="Macias-Munoz A."/>
            <person name="McGill C.J."/>
            <person name="Rodriguez I.M."/>
            <person name="Rodriguez B."/>
            <person name="Murad R."/>
            <person name="Mortazavi A."/>
        </authorList>
    </citation>
    <scope>NUCLEOTIDE SEQUENCE [LARGE SCALE GENOMIC DNA]</scope>
    <source>
        <strain evidence="1 2">ALL</strain>
    </source>
</reference>
<accession>A0A4U8UYY4</accession>
<dbReference type="AlphaFoldDB" id="A0A4U8UYY4"/>
<organism evidence="1 2">
    <name type="scientific">Steinernema carpocapsae</name>
    <name type="common">Entomopathogenic nematode</name>
    <dbReference type="NCBI Taxonomy" id="34508"/>
    <lineage>
        <taxon>Eukaryota</taxon>
        <taxon>Metazoa</taxon>
        <taxon>Ecdysozoa</taxon>
        <taxon>Nematoda</taxon>
        <taxon>Chromadorea</taxon>
        <taxon>Rhabditida</taxon>
        <taxon>Tylenchina</taxon>
        <taxon>Panagrolaimomorpha</taxon>
        <taxon>Strongyloidoidea</taxon>
        <taxon>Steinernematidae</taxon>
        <taxon>Steinernema</taxon>
    </lineage>
</organism>
<name>A0A4U8UYY4_STECR</name>
<evidence type="ECO:0000313" key="1">
    <source>
        <dbReference type="EMBL" id="TMS38731.1"/>
    </source>
</evidence>
<evidence type="ECO:0000313" key="2">
    <source>
        <dbReference type="Proteomes" id="UP000298663"/>
    </source>
</evidence>
<dbReference type="EMBL" id="AZBU02000001">
    <property type="protein sequence ID" value="TMS38731.1"/>
    <property type="molecule type" value="Genomic_DNA"/>
</dbReference>
<proteinExistence type="predicted"/>
<gene>
    <name evidence="1" type="ORF">L596_005388</name>
</gene>